<evidence type="ECO:0000313" key="2">
    <source>
        <dbReference type="EMBL" id="OGD92236.1"/>
    </source>
</evidence>
<evidence type="ECO:0000313" key="3">
    <source>
        <dbReference type="Proteomes" id="UP000177124"/>
    </source>
</evidence>
<reference evidence="2 3" key="1">
    <citation type="journal article" date="2016" name="Nat. Commun.">
        <title>Thousands of microbial genomes shed light on interconnected biogeochemical processes in an aquifer system.</title>
        <authorList>
            <person name="Anantharaman K."/>
            <person name="Brown C.T."/>
            <person name="Hug L.A."/>
            <person name="Sharon I."/>
            <person name="Castelle C.J."/>
            <person name="Probst A.J."/>
            <person name="Thomas B.C."/>
            <person name="Singh A."/>
            <person name="Wilkins M.J."/>
            <person name="Karaoz U."/>
            <person name="Brodie E.L."/>
            <person name="Williams K.H."/>
            <person name="Hubbard S.S."/>
            <person name="Banfield J.F."/>
        </authorList>
    </citation>
    <scope>NUCLEOTIDE SEQUENCE [LARGE SCALE GENOMIC DNA]</scope>
</reference>
<dbReference type="EMBL" id="MFBF01000002">
    <property type="protein sequence ID" value="OGD92236.1"/>
    <property type="molecule type" value="Genomic_DNA"/>
</dbReference>
<keyword evidence="1" id="KW-0812">Transmembrane</keyword>
<comment type="caution">
    <text evidence="2">The sequence shown here is derived from an EMBL/GenBank/DDBJ whole genome shotgun (WGS) entry which is preliminary data.</text>
</comment>
<keyword evidence="1" id="KW-0472">Membrane</keyword>
<accession>A0A1F5GK11</accession>
<name>A0A1F5GK11_9BACT</name>
<dbReference type="Proteomes" id="UP000177124">
    <property type="component" value="Unassembled WGS sequence"/>
</dbReference>
<organism evidence="2 3">
    <name type="scientific">Candidatus Curtissbacteria bacterium RIFCSPHIGHO2_02_FULL_42_15</name>
    <dbReference type="NCBI Taxonomy" id="1797716"/>
    <lineage>
        <taxon>Bacteria</taxon>
        <taxon>Candidatus Curtissiibacteriota</taxon>
    </lineage>
</organism>
<sequence length="340" mass="38005">MKSKPQGLVLKKFFKTLRQKKVILALVLVFSTAAVALFLFPQKENSAKLVLTAEGAKFKANFIFPSKTRNDFEQVLSSVNAPVALLDGVEFELESTASSALAFALPVAADLKIDKKEISFSGSHTYPNIAKIDPEKFKFPQSTNLAVFTQSAKAFLKNSQSLPFEFSGWLDENLNSKNGYYIGVFNQDSAVLVIFQPEKIDFGRLSNLEFKEAEAPSYKKEKLANDTDVHFVKLDDEKNLSAAIFEKDGWVYLIFSESPLQETIDFYLSENGGSVEFPESSGKPASFIGWFRNTGNFTSSRYLYRLLLGQNLESAEAFKKIEEARFSLLGNSFSGLIKFK</sequence>
<dbReference type="AlphaFoldDB" id="A0A1F5GK11"/>
<gene>
    <name evidence="2" type="ORF">A3D07_04535</name>
</gene>
<proteinExistence type="predicted"/>
<keyword evidence="1" id="KW-1133">Transmembrane helix</keyword>
<feature type="transmembrane region" description="Helical" evidence="1">
    <location>
        <begin position="21"/>
        <end position="40"/>
    </location>
</feature>
<evidence type="ECO:0000256" key="1">
    <source>
        <dbReference type="SAM" id="Phobius"/>
    </source>
</evidence>
<dbReference type="STRING" id="1797716.A3D07_04535"/>
<protein>
    <submittedName>
        <fullName evidence="2">Uncharacterized protein</fullName>
    </submittedName>
</protein>